<evidence type="ECO:0000313" key="1">
    <source>
        <dbReference type="EMBL" id="GAD27028.1"/>
    </source>
</evidence>
<sequence length="40" mass="4219">MVYPSSIASDAITRHAVAAEGAGGIIDLSPARHKPEIPYR</sequence>
<gene>
    <name evidence="1" type="ORF">NBRC3257_2027</name>
</gene>
<reference evidence="1 2" key="1">
    <citation type="submission" date="2013-08" db="EMBL/GenBank/DDBJ databases">
        <title>Gluconobacter thailandicus NBRC 3257 whole genome sequence.</title>
        <authorList>
            <person name="Matsutani M."/>
            <person name="Yakushi T."/>
            <person name="Matsushita K."/>
        </authorList>
    </citation>
    <scope>NUCLEOTIDE SEQUENCE [LARGE SCALE GENOMIC DNA]</scope>
    <source>
        <strain evidence="1 2">NBRC 3257</strain>
    </source>
</reference>
<dbReference type="EMBL" id="BASM01000026">
    <property type="protein sequence ID" value="GAD27028.1"/>
    <property type="molecule type" value="Genomic_DNA"/>
</dbReference>
<proteinExistence type="predicted"/>
<comment type="caution">
    <text evidence="1">The sequence shown here is derived from an EMBL/GenBank/DDBJ whole genome shotgun (WGS) entry which is preliminary data.</text>
</comment>
<name>A0ABQ0IXV2_GLUTH</name>
<accession>A0ABQ0IXV2</accession>
<organism evidence="1 2">
    <name type="scientific">Gluconobacter thailandicus NBRC 3257</name>
    <dbReference type="NCBI Taxonomy" id="1381097"/>
    <lineage>
        <taxon>Bacteria</taxon>
        <taxon>Pseudomonadati</taxon>
        <taxon>Pseudomonadota</taxon>
        <taxon>Alphaproteobacteria</taxon>
        <taxon>Acetobacterales</taxon>
        <taxon>Acetobacteraceae</taxon>
        <taxon>Gluconobacter</taxon>
    </lineage>
</organism>
<keyword evidence="2" id="KW-1185">Reference proteome</keyword>
<protein>
    <submittedName>
        <fullName evidence="1">Uncharacterized protein</fullName>
    </submittedName>
</protein>
<dbReference type="Proteomes" id="UP000018209">
    <property type="component" value="Unassembled WGS sequence"/>
</dbReference>
<evidence type="ECO:0000313" key="2">
    <source>
        <dbReference type="Proteomes" id="UP000018209"/>
    </source>
</evidence>